<gene>
    <name evidence="1" type="ORF">EYM_00890</name>
</gene>
<evidence type="ECO:0000313" key="1">
    <source>
        <dbReference type="EMBL" id="ALU12152.1"/>
    </source>
</evidence>
<dbReference type="SUPFAM" id="SSF50998">
    <property type="entry name" value="Quinoprotein alcohol dehydrogenase-like"/>
    <property type="match status" value="1"/>
</dbReference>
<protein>
    <submittedName>
        <fullName evidence="1">Uncharacterized protein</fullName>
    </submittedName>
</protein>
<reference evidence="1 2" key="1">
    <citation type="submission" date="2013-11" db="EMBL/GenBank/DDBJ databases">
        <title>Comparative genomics of Ignicoccus.</title>
        <authorList>
            <person name="Podar M."/>
        </authorList>
    </citation>
    <scope>NUCLEOTIDE SEQUENCE [LARGE SCALE GENOMIC DNA]</scope>
    <source>
        <strain evidence="1 2">DSM 13165</strain>
    </source>
</reference>
<sequence>MRTALVALALAFALSAASLELAKTIDVDYTVAKLKTDMHKYIVIASSDFDMDTDYCCGYSYELFKDEVTIYEVYGLSGLDSRVKKGVIELKDKYDTIIATDYGFVVCNVNNCTAYSRTGNVVWKAPLKIDLDVTTHSFLPFINGTMYLVGKDQRTLYIVDSKTGELRGVLRLDFKVQSISNCDKYILLVGKDEIGNSVLELYEVETDGDLTMLWKKVTASDVYYSSVSDDCRYAVVSTPTTFYVLNVPNGDVIVSRDITDELLLFANEYRITSIEMTPLTSSGLYAIIVGADGPYDLHKILMYKYNPYEESESNDIWG</sequence>
<accession>A0A0U3F7Z5</accession>
<keyword evidence="2" id="KW-1185">Reference proteome</keyword>
<dbReference type="InterPro" id="IPR011047">
    <property type="entry name" value="Quinoprotein_ADH-like_sf"/>
</dbReference>
<proteinExistence type="predicted"/>
<dbReference type="Proteomes" id="UP000060778">
    <property type="component" value="Chromosome"/>
</dbReference>
<dbReference type="InterPro" id="IPR015943">
    <property type="entry name" value="WD40/YVTN_repeat-like_dom_sf"/>
</dbReference>
<dbReference type="STRING" id="940295.EYM_00890"/>
<name>A0A0U3F7Z5_9CREN</name>
<dbReference type="KEGG" id="iis:EYM_00890"/>
<dbReference type="GeneID" id="30679597"/>
<organism evidence="1 2">
    <name type="scientific">Ignicoccus islandicus DSM 13165</name>
    <dbReference type="NCBI Taxonomy" id="940295"/>
    <lineage>
        <taxon>Archaea</taxon>
        <taxon>Thermoproteota</taxon>
        <taxon>Thermoprotei</taxon>
        <taxon>Desulfurococcales</taxon>
        <taxon>Desulfurococcaceae</taxon>
        <taxon>Ignicoccus</taxon>
    </lineage>
</organism>
<dbReference type="RefSeq" id="WP_075049244.1">
    <property type="nucleotide sequence ID" value="NZ_CP006867.1"/>
</dbReference>
<dbReference type="AlphaFoldDB" id="A0A0U3F7Z5"/>
<evidence type="ECO:0000313" key="2">
    <source>
        <dbReference type="Proteomes" id="UP000060778"/>
    </source>
</evidence>
<dbReference type="EMBL" id="CP006867">
    <property type="protein sequence ID" value="ALU12152.1"/>
    <property type="molecule type" value="Genomic_DNA"/>
</dbReference>
<dbReference type="Gene3D" id="2.130.10.10">
    <property type="entry name" value="YVTN repeat-like/Quinoprotein amine dehydrogenase"/>
    <property type="match status" value="1"/>
</dbReference>